<proteinExistence type="predicted"/>
<feature type="transmembrane region" description="Helical" evidence="1">
    <location>
        <begin position="99"/>
        <end position="125"/>
    </location>
</feature>
<evidence type="ECO:0000313" key="3">
    <source>
        <dbReference type="Proteomes" id="UP001469553"/>
    </source>
</evidence>
<feature type="transmembrane region" description="Helical" evidence="1">
    <location>
        <begin position="40"/>
        <end position="61"/>
    </location>
</feature>
<comment type="caution">
    <text evidence="2">The sequence shown here is derived from an EMBL/GenBank/DDBJ whole genome shotgun (WGS) entry which is preliminary data.</text>
</comment>
<evidence type="ECO:0008006" key="4">
    <source>
        <dbReference type="Google" id="ProtNLM"/>
    </source>
</evidence>
<evidence type="ECO:0000313" key="2">
    <source>
        <dbReference type="EMBL" id="MEQ2308519.1"/>
    </source>
</evidence>
<reference evidence="2 3" key="1">
    <citation type="submission" date="2021-06" db="EMBL/GenBank/DDBJ databases">
        <authorList>
            <person name="Palmer J.M."/>
        </authorList>
    </citation>
    <scope>NUCLEOTIDE SEQUENCE [LARGE SCALE GENOMIC DNA]</scope>
    <source>
        <strain evidence="2 3">AS_MEX2019</strain>
        <tissue evidence="2">Muscle</tissue>
    </source>
</reference>
<accession>A0ABV0ZQI1</accession>
<sequence length="127" mass="14461">MDNVNTNTTPFIQTNVNQTNIANSPRGEIFCWHYGNNVHLFTVIIISTWLSLAPPAIYCLYSQVQRDQVIPVFIINLLISDILQICCMIVEVARLNDHLAYYIIAENVYNGGVMASVFFITFIAMER</sequence>
<feature type="transmembrane region" description="Helical" evidence="1">
    <location>
        <begin position="73"/>
        <end position="93"/>
    </location>
</feature>
<keyword evidence="1" id="KW-0812">Transmembrane</keyword>
<dbReference type="EMBL" id="JAHRIP010069105">
    <property type="protein sequence ID" value="MEQ2308519.1"/>
    <property type="molecule type" value="Genomic_DNA"/>
</dbReference>
<organism evidence="2 3">
    <name type="scientific">Ameca splendens</name>
    <dbReference type="NCBI Taxonomy" id="208324"/>
    <lineage>
        <taxon>Eukaryota</taxon>
        <taxon>Metazoa</taxon>
        <taxon>Chordata</taxon>
        <taxon>Craniata</taxon>
        <taxon>Vertebrata</taxon>
        <taxon>Euteleostomi</taxon>
        <taxon>Actinopterygii</taxon>
        <taxon>Neopterygii</taxon>
        <taxon>Teleostei</taxon>
        <taxon>Neoteleostei</taxon>
        <taxon>Acanthomorphata</taxon>
        <taxon>Ovalentaria</taxon>
        <taxon>Atherinomorphae</taxon>
        <taxon>Cyprinodontiformes</taxon>
        <taxon>Goodeidae</taxon>
        <taxon>Ameca</taxon>
    </lineage>
</organism>
<protein>
    <recommendedName>
        <fullName evidence="4">G-protein coupled receptors family 1 profile domain-containing protein</fullName>
    </recommendedName>
</protein>
<dbReference type="Proteomes" id="UP001469553">
    <property type="component" value="Unassembled WGS sequence"/>
</dbReference>
<keyword evidence="3" id="KW-1185">Reference proteome</keyword>
<name>A0ABV0ZQI1_9TELE</name>
<gene>
    <name evidence="2" type="ORF">AMECASPLE_029043</name>
</gene>
<keyword evidence="1" id="KW-1133">Transmembrane helix</keyword>
<keyword evidence="1" id="KW-0472">Membrane</keyword>
<evidence type="ECO:0000256" key="1">
    <source>
        <dbReference type="SAM" id="Phobius"/>
    </source>
</evidence>